<evidence type="ECO:0000259" key="5">
    <source>
        <dbReference type="SMART" id="SM00892"/>
    </source>
</evidence>
<dbReference type="InterPro" id="IPR040255">
    <property type="entry name" value="Non-specific_endonuclease"/>
</dbReference>
<dbReference type="Pfam" id="PF01223">
    <property type="entry name" value="Endonuclease_NS"/>
    <property type="match status" value="1"/>
</dbReference>
<feature type="binding site" evidence="2">
    <location>
        <position position="202"/>
    </location>
    <ligand>
        <name>Mg(2+)</name>
        <dbReference type="ChEBI" id="CHEBI:18420"/>
        <note>catalytic</note>
    </ligand>
</feature>
<keyword evidence="2" id="KW-0479">Metal-binding</keyword>
<dbReference type="GO" id="GO:0003676">
    <property type="term" value="F:nucleic acid binding"/>
    <property type="evidence" value="ECO:0007669"/>
    <property type="project" value="InterPro"/>
</dbReference>
<organism evidence="6 7">
    <name type="scientific">Pseudomonas mangiferae</name>
    <dbReference type="NCBI Taxonomy" id="2593654"/>
    <lineage>
        <taxon>Bacteria</taxon>
        <taxon>Pseudomonadati</taxon>
        <taxon>Pseudomonadota</taxon>
        <taxon>Gammaproteobacteria</taxon>
        <taxon>Pseudomonadales</taxon>
        <taxon>Pseudomonadaceae</taxon>
        <taxon>Pseudomonas</taxon>
    </lineage>
</organism>
<dbReference type="InterPro" id="IPR044925">
    <property type="entry name" value="His-Me_finger_sf"/>
</dbReference>
<feature type="region of interest" description="Disordered" evidence="3">
    <location>
        <begin position="1"/>
        <end position="53"/>
    </location>
</feature>
<dbReference type="InterPro" id="IPR020821">
    <property type="entry name" value="ENPP1-3/EXOG-like_nuc-like"/>
</dbReference>
<dbReference type="InterPro" id="IPR044929">
    <property type="entry name" value="DNA/RNA_non-sp_Endonuclease_sf"/>
</dbReference>
<keyword evidence="6" id="KW-0378">Hydrolase</keyword>
<dbReference type="SMART" id="SM00892">
    <property type="entry name" value="Endonuclease_NS"/>
    <property type="match status" value="1"/>
</dbReference>
<dbReference type="InterPro" id="IPR001604">
    <property type="entry name" value="Endo_G_ENPP1-like_dom"/>
</dbReference>
<evidence type="ECO:0000256" key="2">
    <source>
        <dbReference type="PIRSR" id="PIRSR640255-2"/>
    </source>
</evidence>
<protein>
    <submittedName>
        <fullName evidence="6">DNA/RNA non-specific endonuclease</fullName>
    </submittedName>
</protein>
<comment type="caution">
    <text evidence="6">The sequence shown here is derived from an EMBL/GenBank/DDBJ whole genome shotgun (WGS) entry which is preliminary data.</text>
</comment>
<keyword evidence="7" id="KW-1185">Reference proteome</keyword>
<feature type="domain" description="DNA/RNA non-specific endonuclease/pyrophosphatase/phosphodiesterase" evidence="5">
    <location>
        <begin position="106"/>
        <end position="315"/>
    </location>
</feature>
<evidence type="ECO:0000256" key="3">
    <source>
        <dbReference type="SAM" id="MobiDB-lite"/>
    </source>
</evidence>
<keyword evidence="6" id="KW-0540">Nuclease</keyword>
<evidence type="ECO:0000259" key="4">
    <source>
        <dbReference type="SMART" id="SM00477"/>
    </source>
</evidence>
<gene>
    <name evidence="6" type="ORF">FM069_16450</name>
</gene>
<feature type="active site" description="Proton acceptor" evidence="1">
    <location>
        <position position="171"/>
    </location>
</feature>
<dbReference type="GO" id="GO:0046872">
    <property type="term" value="F:metal ion binding"/>
    <property type="evidence" value="ECO:0007669"/>
    <property type="project" value="UniProtKB-KW"/>
</dbReference>
<dbReference type="EMBL" id="VJOY01000012">
    <property type="protein sequence ID" value="TRX73723.1"/>
    <property type="molecule type" value="Genomic_DNA"/>
</dbReference>
<name>A0A553GW87_9PSED</name>
<proteinExistence type="predicted"/>
<dbReference type="SUPFAM" id="SSF54060">
    <property type="entry name" value="His-Me finger endonucleases"/>
    <property type="match status" value="1"/>
</dbReference>
<dbReference type="PANTHER" id="PTHR13966">
    <property type="entry name" value="ENDONUCLEASE RELATED"/>
    <property type="match status" value="1"/>
</dbReference>
<evidence type="ECO:0000256" key="1">
    <source>
        <dbReference type="PIRSR" id="PIRSR640255-1"/>
    </source>
</evidence>
<accession>A0A553GW87</accession>
<dbReference type="GO" id="GO:0004519">
    <property type="term" value="F:endonuclease activity"/>
    <property type="evidence" value="ECO:0007669"/>
    <property type="project" value="UniProtKB-KW"/>
</dbReference>
<dbReference type="SMART" id="SM00477">
    <property type="entry name" value="NUC"/>
    <property type="match status" value="1"/>
</dbReference>
<dbReference type="OrthoDB" id="9811262at2"/>
<reference evidence="6 7" key="1">
    <citation type="submission" date="2019-07" db="EMBL/GenBank/DDBJ databases">
        <title>Pseudomonas mangiferae sp. nov., isolated from bark of mango tree in Thailand.</title>
        <authorList>
            <person name="Srisuk N."/>
            <person name="Anurat P."/>
        </authorList>
    </citation>
    <scope>NUCLEOTIDE SEQUENCE [LARGE SCALE GENOMIC DNA]</scope>
    <source>
        <strain evidence="6 7">DMKU_BBB3-04</strain>
    </source>
</reference>
<dbReference type="Proteomes" id="UP000315235">
    <property type="component" value="Unassembled WGS sequence"/>
</dbReference>
<dbReference type="PANTHER" id="PTHR13966:SF5">
    <property type="entry name" value="ENDONUCLEASE G, MITOCHONDRIAL"/>
    <property type="match status" value="1"/>
</dbReference>
<dbReference type="GO" id="GO:0016787">
    <property type="term" value="F:hydrolase activity"/>
    <property type="evidence" value="ECO:0007669"/>
    <property type="project" value="InterPro"/>
</dbReference>
<keyword evidence="6" id="KW-0255">Endonuclease</keyword>
<dbReference type="AlphaFoldDB" id="A0A553GW87"/>
<dbReference type="Gene3D" id="3.40.570.10">
    <property type="entry name" value="Extracellular Endonuclease, subunit A"/>
    <property type="match status" value="1"/>
</dbReference>
<evidence type="ECO:0000313" key="7">
    <source>
        <dbReference type="Proteomes" id="UP000315235"/>
    </source>
</evidence>
<sequence>MAHPSVTGLGDGYSPRPTGASPTRCPAKRGERRRAPGGTGPRRHTARVPARFQPPRRYAMRQSFLALLLLLLAACGQVPTQPPPETPRHVPQGIFSPPPVTLTLIDYGRFALLYDCQRGEAHRFTYHLDADHGTLKRPGAFTLDQAFPAGCAQQLTTRRYAQVHPGFDVGHLAPINQFDDDLDTMLETNHMPNLVPQWSQHNRRTWYATELVAECYRDIRPVDVIGGVIYGDEEADRANDFFVDSHGIRTPEYFWRVIRTTDPDSGEETLIAWYLPHRNDLGTDLDPFLISVHELERILGPDEPPIDVPEALKDQRPATSWALPAGCNRS</sequence>
<evidence type="ECO:0000313" key="6">
    <source>
        <dbReference type="EMBL" id="TRX73723.1"/>
    </source>
</evidence>
<feature type="domain" description="ENPP1-3/EXOG-like endonuclease/phosphodiesterase" evidence="4">
    <location>
        <begin position="107"/>
        <end position="315"/>
    </location>
</feature>